<keyword evidence="3" id="KW-1185">Reference proteome</keyword>
<accession>A0ABV0ZJ17</accession>
<evidence type="ECO:0000313" key="2">
    <source>
        <dbReference type="EMBL" id="MEQ2306237.1"/>
    </source>
</evidence>
<organism evidence="2 3">
    <name type="scientific">Ameca splendens</name>
    <dbReference type="NCBI Taxonomy" id="208324"/>
    <lineage>
        <taxon>Eukaryota</taxon>
        <taxon>Metazoa</taxon>
        <taxon>Chordata</taxon>
        <taxon>Craniata</taxon>
        <taxon>Vertebrata</taxon>
        <taxon>Euteleostomi</taxon>
        <taxon>Actinopterygii</taxon>
        <taxon>Neopterygii</taxon>
        <taxon>Teleostei</taxon>
        <taxon>Neoteleostei</taxon>
        <taxon>Acanthomorphata</taxon>
        <taxon>Ovalentaria</taxon>
        <taxon>Atherinomorphae</taxon>
        <taxon>Cyprinodontiformes</taxon>
        <taxon>Goodeidae</taxon>
        <taxon>Ameca</taxon>
    </lineage>
</organism>
<protein>
    <submittedName>
        <fullName evidence="2">Uncharacterized protein</fullName>
    </submittedName>
</protein>
<evidence type="ECO:0000313" key="3">
    <source>
        <dbReference type="Proteomes" id="UP001469553"/>
    </source>
</evidence>
<dbReference type="Proteomes" id="UP001469553">
    <property type="component" value="Unassembled WGS sequence"/>
</dbReference>
<sequence>MGRRRGTPWTGHLSITGQHRKPQDKQPCTHSFTPKGNLERPVNLTVMFLDCGRKLEYPLCGGYANVSLSGGRAVTVRVGGGERAQLRDPGKHQCPLTCGN</sequence>
<name>A0ABV0ZJ17_9TELE</name>
<comment type="caution">
    <text evidence="2">The sequence shown here is derived from an EMBL/GenBank/DDBJ whole genome shotgun (WGS) entry which is preliminary data.</text>
</comment>
<feature type="region of interest" description="Disordered" evidence="1">
    <location>
        <begin position="1"/>
        <end position="36"/>
    </location>
</feature>
<reference evidence="2 3" key="1">
    <citation type="submission" date="2021-06" db="EMBL/GenBank/DDBJ databases">
        <authorList>
            <person name="Palmer J.M."/>
        </authorList>
    </citation>
    <scope>NUCLEOTIDE SEQUENCE [LARGE SCALE GENOMIC DNA]</scope>
    <source>
        <strain evidence="2 3">AS_MEX2019</strain>
        <tissue evidence="2">Muscle</tissue>
    </source>
</reference>
<evidence type="ECO:0000256" key="1">
    <source>
        <dbReference type="SAM" id="MobiDB-lite"/>
    </source>
</evidence>
<gene>
    <name evidence="2" type="ORF">AMECASPLE_006058</name>
</gene>
<proteinExistence type="predicted"/>
<dbReference type="EMBL" id="JAHRIP010066119">
    <property type="protein sequence ID" value="MEQ2306237.1"/>
    <property type="molecule type" value="Genomic_DNA"/>
</dbReference>